<feature type="compositionally biased region" description="Basic and acidic residues" evidence="12">
    <location>
        <begin position="11"/>
        <end position="23"/>
    </location>
</feature>
<feature type="region of interest" description="Disordered" evidence="12">
    <location>
        <begin position="1"/>
        <end position="72"/>
    </location>
</feature>
<comment type="caution">
    <text evidence="14">The sequence shown here is derived from an EMBL/GenBank/DDBJ whole genome shotgun (WGS) entry which is preliminary data.</text>
</comment>
<evidence type="ECO:0000313" key="15">
    <source>
        <dbReference type="Proteomes" id="UP000777482"/>
    </source>
</evidence>
<comment type="similarity">
    <text evidence="9">Belongs to the DHHC palmitoyltransferase family. ERF2/ZDHHC9 subfamily.</text>
</comment>
<dbReference type="GO" id="GO:0006612">
    <property type="term" value="P:protein targeting to membrane"/>
    <property type="evidence" value="ECO:0007669"/>
    <property type="project" value="TreeGrafter"/>
</dbReference>
<keyword evidence="15" id="KW-1185">Reference proteome</keyword>
<keyword evidence="5 11" id="KW-0472">Membrane</keyword>
<organism evidence="14 15">
    <name type="scientific">Rhodotorula mucilaginosa</name>
    <name type="common">Yeast</name>
    <name type="synonym">Rhodotorula rubra</name>
    <dbReference type="NCBI Taxonomy" id="5537"/>
    <lineage>
        <taxon>Eukaryota</taxon>
        <taxon>Fungi</taxon>
        <taxon>Dikarya</taxon>
        <taxon>Basidiomycota</taxon>
        <taxon>Pucciniomycotina</taxon>
        <taxon>Microbotryomycetes</taxon>
        <taxon>Sporidiobolales</taxon>
        <taxon>Sporidiobolaceae</taxon>
        <taxon>Rhodotorula</taxon>
    </lineage>
</organism>
<evidence type="ECO:0000256" key="11">
    <source>
        <dbReference type="RuleBase" id="RU079119"/>
    </source>
</evidence>
<feature type="transmembrane region" description="Helical" evidence="11">
    <location>
        <begin position="292"/>
        <end position="318"/>
    </location>
</feature>
<keyword evidence="3 11" id="KW-0812">Transmembrane</keyword>
<dbReference type="AlphaFoldDB" id="A0A9P7B419"/>
<dbReference type="GO" id="GO:0005794">
    <property type="term" value="C:Golgi apparatus"/>
    <property type="evidence" value="ECO:0007669"/>
    <property type="project" value="TreeGrafter"/>
</dbReference>
<gene>
    <name evidence="14" type="primary">ERF2</name>
    <name evidence="14" type="ORF">C6P46_006689</name>
</gene>
<dbReference type="OrthoDB" id="9909019at2759"/>
<keyword evidence="8 11" id="KW-0012">Acyltransferase</keyword>
<dbReference type="PANTHER" id="PTHR22883">
    <property type="entry name" value="ZINC FINGER DHHC DOMAIN CONTAINING PROTEIN"/>
    <property type="match status" value="1"/>
</dbReference>
<feature type="transmembrane region" description="Helical" evidence="11">
    <location>
        <begin position="95"/>
        <end position="115"/>
    </location>
</feature>
<proteinExistence type="inferred from homology"/>
<evidence type="ECO:0000256" key="4">
    <source>
        <dbReference type="ARBA" id="ARBA00022989"/>
    </source>
</evidence>
<evidence type="ECO:0000313" key="14">
    <source>
        <dbReference type="EMBL" id="KAG0657100.1"/>
    </source>
</evidence>
<dbReference type="GO" id="GO:0019706">
    <property type="term" value="F:protein-cysteine S-palmitoyltransferase activity"/>
    <property type="evidence" value="ECO:0007669"/>
    <property type="project" value="UniProtKB-EC"/>
</dbReference>
<accession>A0A9P7B419</accession>
<reference evidence="14 15" key="1">
    <citation type="submission" date="2020-11" db="EMBL/GenBank/DDBJ databases">
        <title>Kefir isolates.</title>
        <authorList>
            <person name="Marcisauskas S."/>
            <person name="Kim Y."/>
            <person name="Blasche S."/>
        </authorList>
    </citation>
    <scope>NUCLEOTIDE SEQUENCE [LARGE SCALE GENOMIC DNA]</scope>
    <source>
        <strain evidence="14 15">KR</strain>
    </source>
</reference>
<dbReference type="InterPro" id="IPR001594">
    <property type="entry name" value="Palmitoyltrfase_DHHC"/>
</dbReference>
<evidence type="ECO:0000259" key="13">
    <source>
        <dbReference type="Pfam" id="PF01529"/>
    </source>
</evidence>
<feature type="transmembrane region" description="Helical" evidence="11">
    <location>
        <begin position="121"/>
        <end position="143"/>
    </location>
</feature>
<dbReference type="EC" id="2.3.1.225" evidence="11"/>
<evidence type="ECO:0000256" key="10">
    <source>
        <dbReference type="ARBA" id="ARBA00048048"/>
    </source>
</evidence>
<comment type="subcellular location">
    <subcellularLocation>
        <location evidence="1">Endomembrane system</location>
        <topology evidence="1">Multi-pass membrane protein</topology>
    </subcellularLocation>
</comment>
<protein>
    <recommendedName>
        <fullName evidence="11">Palmitoyltransferase</fullName>
        <ecNumber evidence="11">2.3.1.225</ecNumber>
    </recommendedName>
</protein>
<evidence type="ECO:0000256" key="5">
    <source>
        <dbReference type="ARBA" id="ARBA00023136"/>
    </source>
</evidence>
<comment type="catalytic activity">
    <reaction evidence="10 11">
        <text>L-cysteinyl-[protein] + hexadecanoyl-CoA = S-hexadecanoyl-L-cysteinyl-[protein] + CoA</text>
        <dbReference type="Rhea" id="RHEA:36683"/>
        <dbReference type="Rhea" id="RHEA-COMP:10131"/>
        <dbReference type="Rhea" id="RHEA-COMP:11032"/>
        <dbReference type="ChEBI" id="CHEBI:29950"/>
        <dbReference type="ChEBI" id="CHEBI:57287"/>
        <dbReference type="ChEBI" id="CHEBI:57379"/>
        <dbReference type="ChEBI" id="CHEBI:74151"/>
        <dbReference type="EC" id="2.3.1.225"/>
    </reaction>
</comment>
<feature type="domain" description="Palmitoyltransferase DHHC" evidence="13">
    <location>
        <begin position="280"/>
        <end position="367"/>
    </location>
</feature>
<comment type="domain">
    <text evidence="11">The DHHC domain is required for palmitoyltransferase activity.</text>
</comment>
<keyword evidence="7" id="KW-0449">Lipoprotein</keyword>
<feature type="compositionally biased region" description="Polar residues" evidence="12">
    <location>
        <begin position="44"/>
        <end position="55"/>
    </location>
</feature>
<name>A0A9P7B419_RHOMI</name>
<dbReference type="GO" id="GO:0005783">
    <property type="term" value="C:endoplasmic reticulum"/>
    <property type="evidence" value="ECO:0007669"/>
    <property type="project" value="TreeGrafter"/>
</dbReference>
<dbReference type="Pfam" id="PF01529">
    <property type="entry name" value="DHHC"/>
    <property type="match status" value="1"/>
</dbReference>
<feature type="region of interest" description="Disordered" evidence="12">
    <location>
        <begin position="408"/>
        <end position="459"/>
    </location>
</feature>
<dbReference type="PANTHER" id="PTHR22883:SF43">
    <property type="entry name" value="PALMITOYLTRANSFERASE APP"/>
    <property type="match status" value="1"/>
</dbReference>
<keyword evidence="2 11" id="KW-0808">Transferase</keyword>
<keyword evidence="4 11" id="KW-1133">Transmembrane helix</keyword>
<dbReference type="InterPro" id="IPR039859">
    <property type="entry name" value="PFA4/ZDH16/20/ERF2-like"/>
</dbReference>
<feature type="transmembrane region" description="Helical" evidence="11">
    <location>
        <begin position="330"/>
        <end position="353"/>
    </location>
</feature>
<evidence type="ECO:0000256" key="8">
    <source>
        <dbReference type="ARBA" id="ARBA00023315"/>
    </source>
</evidence>
<evidence type="ECO:0000256" key="9">
    <source>
        <dbReference type="ARBA" id="ARBA00023463"/>
    </source>
</evidence>
<sequence>MATSTAGTEPDAARLDSTREKRGPPSSADMSLPDKLAPSHHAESTTGAPSTSQDTAVHHLSSQDHPPKPVRNYRLHQGTNRFFLDGRCMTSGDSILPLVGSSIVAFALPALFWAFNGPWLWHHLGAGGKAIVFVFLVLVLFMWSSMARTALSDPGIIPRNLDPEPPQRFIEPDPDIPGSEGEWIVEVKYIELPGKGYVASKCPVPDLSRVPAAAHESLQAVRQLRRANRSPRAFSDLASPSLSLTMQASRQCAFLNNVCSLVTLFSRPSERLPQLTRPQTRQCIGRRNYRPFIVFLTSAVVCAFYAIAFTIYHVVYALTEIDETGWRWDTVGAVVTAVLTVVFVTPIAGLLGYHTRLMWSNRTTIELLRPAALRGSLVDPSTGLPLLAEEGGVENPWKRSNPLLNMKDALGAPRRQSKSAREGRVQWRGWSTVPVPEGGSAGTMPLNKSGLVRKNGTAA</sequence>
<evidence type="ECO:0000256" key="3">
    <source>
        <dbReference type="ARBA" id="ARBA00022692"/>
    </source>
</evidence>
<dbReference type="EMBL" id="PUHQ01000086">
    <property type="protein sequence ID" value="KAG0657100.1"/>
    <property type="molecule type" value="Genomic_DNA"/>
</dbReference>
<keyword evidence="6" id="KW-0564">Palmitate</keyword>
<evidence type="ECO:0000256" key="7">
    <source>
        <dbReference type="ARBA" id="ARBA00023288"/>
    </source>
</evidence>
<evidence type="ECO:0000256" key="12">
    <source>
        <dbReference type="SAM" id="MobiDB-lite"/>
    </source>
</evidence>
<evidence type="ECO:0000256" key="2">
    <source>
        <dbReference type="ARBA" id="ARBA00022679"/>
    </source>
</evidence>
<dbReference type="Proteomes" id="UP000777482">
    <property type="component" value="Unassembled WGS sequence"/>
</dbReference>
<evidence type="ECO:0000256" key="6">
    <source>
        <dbReference type="ARBA" id="ARBA00023139"/>
    </source>
</evidence>
<evidence type="ECO:0000256" key="1">
    <source>
        <dbReference type="ARBA" id="ARBA00004127"/>
    </source>
</evidence>